<feature type="compositionally biased region" description="Polar residues" evidence="1">
    <location>
        <begin position="119"/>
        <end position="130"/>
    </location>
</feature>
<sequence>MPICTLSSPGPFRVGLLALLRLSNIGGDDARLRHPNFADAYFREEAATAKGSKVRPWRGEEGGGERGGIGGRGVGRRLEVVGYGSRRCWEASARHTKVVGGGPSGAGQESRSPPPRSTRGATRSRAGTSSAPPPRILRSPASPSPLLDLADYLSSHRLTLTADEASEVVKALSPDPALALAFFRFAGASLPGFRHDAFSYNRILALLFRNRADPSEAMRSSRRWSATAWLATSPR</sequence>
<organism evidence="2 3">
    <name type="scientific">Eleusine coracana subsp. coracana</name>
    <dbReference type="NCBI Taxonomy" id="191504"/>
    <lineage>
        <taxon>Eukaryota</taxon>
        <taxon>Viridiplantae</taxon>
        <taxon>Streptophyta</taxon>
        <taxon>Embryophyta</taxon>
        <taxon>Tracheophyta</taxon>
        <taxon>Spermatophyta</taxon>
        <taxon>Magnoliopsida</taxon>
        <taxon>Liliopsida</taxon>
        <taxon>Poales</taxon>
        <taxon>Poaceae</taxon>
        <taxon>PACMAD clade</taxon>
        <taxon>Chloridoideae</taxon>
        <taxon>Cynodonteae</taxon>
        <taxon>Eleusininae</taxon>
        <taxon>Eleusine</taxon>
    </lineage>
</organism>
<reference evidence="2" key="1">
    <citation type="journal article" date="2018" name="DNA Res.">
        <title>Multiple hybrid de novo genome assembly of finger millet, an orphan allotetraploid crop.</title>
        <authorList>
            <person name="Hatakeyama M."/>
            <person name="Aluri S."/>
            <person name="Balachadran M.T."/>
            <person name="Sivarajan S.R."/>
            <person name="Patrignani A."/>
            <person name="Gruter S."/>
            <person name="Poveda L."/>
            <person name="Shimizu-Inatsugi R."/>
            <person name="Baeten J."/>
            <person name="Francoijs K.J."/>
            <person name="Nataraja K.N."/>
            <person name="Reddy Y.A.N."/>
            <person name="Phadnis S."/>
            <person name="Ravikumar R.L."/>
            <person name="Schlapbach R."/>
            <person name="Sreeman S.M."/>
            <person name="Shimizu K.K."/>
        </authorList>
    </citation>
    <scope>NUCLEOTIDE SEQUENCE</scope>
</reference>
<dbReference type="Proteomes" id="UP001054889">
    <property type="component" value="Unassembled WGS sequence"/>
</dbReference>
<proteinExistence type="predicted"/>
<dbReference type="EMBL" id="BQKI01000075">
    <property type="protein sequence ID" value="GJN21062.1"/>
    <property type="molecule type" value="Genomic_DNA"/>
</dbReference>
<accession>A0AAV5EE46</accession>
<feature type="region of interest" description="Disordered" evidence="1">
    <location>
        <begin position="94"/>
        <end position="141"/>
    </location>
</feature>
<evidence type="ECO:0000256" key="1">
    <source>
        <dbReference type="SAM" id="MobiDB-lite"/>
    </source>
</evidence>
<dbReference type="AlphaFoldDB" id="A0AAV5EE46"/>
<gene>
    <name evidence="2" type="primary">gb08509</name>
    <name evidence="2" type="ORF">PR202_gb08509</name>
</gene>
<keyword evidence="3" id="KW-1185">Reference proteome</keyword>
<evidence type="ECO:0000313" key="2">
    <source>
        <dbReference type="EMBL" id="GJN21062.1"/>
    </source>
</evidence>
<reference evidence="2" key="2">
    <citation type="submission" date="2021-12" db="EMBL/GenBank/DDBJ databases">
        <title>Resequencing data analysis of finger millet.</title>
        <authorList>
            <person name="Hatakeyama M."/>
            <person name="Aluri S."/>
            <person name="Balachadran M.T."/>
            <person name="Sivarajan S.R."/>
            <person name="Poveda L."/>
            <person name="Shimizu-Inatsugi R."/>
            <person name="Schlapbach R."/>
            <person name="Sreeman S.M."/>
            <person name="Shimizu K.K."/>
        </authorList>
    </citation>
    <scope>NUCLEOTIDE SEQUENCE</scope>
</reference>
<comment type="caution">
    <text evidence="2">The sequence shown here is derived from an EMBL/GenBank/DDBJ whole genome shotgun (WGS) entry which is preliminary data.</text>
</comment>
<evidence type="ECO:0000313" key="3">
    <source>
        <dbReference type="Proteomes" id="UP001054889"/>
    </source>
</evidence>
<protein>
    <submittedName>
        <fullName evidence="2">Uncharacterized protein</fullName>
    </submittedName>
</protein>
<feature type="region of interest" description="Disordered" evidence="1">
    <location>
        <begin position="48"/>
        <end position="72"/>
    </location>
</feature>
<name>A0AAV5EE46_ELECO</name>